<accession>A0A8H7NZW4</accession>
<feature type="compositionally biased region" description="Gly residues" evidence="1">
    <location>
        <begin position="267"/>
        <end position="283"/>
    </location>
</feature>
<evidence type="ECO:0000313" key="2">
    <source>
        <dbReference type="EMBL" id="KAF9811604.1"/>
    </source>
</evidence>
<dbReference type="Proteomes" id="UP000639403">
    <property type="component" value="Unassembled WGS sequence"/>
</dbReference>
<proteinExistence type="predicted"/>
<gene>
    <name evidence="2" type="ORF">IEO21_06529</name>
</gene>
<protein>
    <recommendedName>
        <fullName evidence="4">Mediator of RNA polymerase II transcription subunit 8</fullName>
    </recommendedName>
</protein>
<organism evidence="2 3">
    <name type="scientific">Rhodonia placenta</name>
    <dbReference type="NCBI Taxonomy" id="104341"/>
    <lineage>
        <taxon>Eukaryota</taxon>
        <taxon>Fungi</taxon>
        <taxon>Dikarya</taxon>
        <taxon>Basidiomycota</taxon>
        <taxon>Agaricomycotina</taxon>
        <taxon>Agaricomycetes</taxon>
        <taxon>Polyporales</taxon>
        <taxon>Adustoporiaceae</taxon>
        <taxon>Rhodonia</taxon>
    </lineage>
</organism>
<feature type="compositionally biased region" description="Low complexity" evidence="1">
    <location>
        <begin position="284"/>
        <end position="297"/>
    </location>
</feature>
<evidence type="ECO:0000313" key="3">
    <source>
        <dbReference type="Proteomes" id="UP000639403"/>
    </source>
</evidence>
<dbReference type="EMBL" id="JADOXO010000149">
    <property type="protein sequence ID" value="KAF9811604.1"/>
    <property type="molecule type" value="Genomic_DNA"/>
</dbReference>
<sequence length="297" mass="31968">MADPANPPRLTFDPSSLPIAQLESLKFKANQMVESIQLLQRTIEYGGQNAMPAWPDVLSKYNILLSQSHNLATSLLGPTVASATGSSSSKGNPYERLSLHPSVPLTDSQLDNELIPLLRNQQTTNVLKIENDIVRHLSEHMETKGTLGVLTQTGRPNGPAQGKRTEYEDVLSECEQIRVEHDERVDRAVRAVAMLREKYDWKARVAVDQEEPEELEWDIAPFSQSLGGDDGTMRTPGGVGDVDSAETPDGAQSNDSEEEEELEEVLGNGGDHTPGGTPGGGGAAASSDSAATPMIEG</sequence>
<reference evidence="2" key="2">
    <citation type="journal article" name="Front. Microbiol.">
        <title>Degradative Capacity of Two Strains of Rhodonia placenta: From Phenotype to Genotype.</title>
        <authorList>
            <person name="Kolle M."/>
            <person name="Horta M.A.C."/>
            <person name="Nowrousian M."/>
            <person name="Ohm R.A."/>
            <person name="Benz J.P."/>
            <person name="Pilgard A."/>
        </authorList>
    </citation>
    <scope>NUCLEOTIDE SEQUENCE</scope>
    <source>
        <strain evidence="2">FPRL280</strain>
    </source>
</reference>
<dbReference type="AlphaFoldDB" id="A0A8H7NZW4"/>
<evidence type="ECO:0000256" key="1">
    <source>
        <dbReference type="SAM" id="MobiDB-lite"/>
    </source>
</evidence>
<reference evidence="2" key="1">
    <citation type="submission" date="2020-11" db="EMBL/GenBank/DDBJ databases">
        <authorList>
            <person name="Koelle M."/>
            <person name="Horta M.A.C."/>
            <person name="Nowrousian M."/>
            <person name="Ohm R.A."/>
            <person name="Benz P."/>
            <person name="Pilgard A."/>
        </authorList>
    </citation>
    <scope>NUCLEOTIDE SEQUENCE</scope>
    <source>
        <strain evidence="2">FPRL280</strain>
    </source>
</reference>
<dbReference type="Gene3D" id="1.20.58.1710">
    <property type="match status" value="1"/>
</dbReference>
<name>A0A8H7NZW4_9APHY</name>
<comment type="caution">
    <text evidence="2">The sequence shown here is derived from an EMBL/GenBank/DDBJ whole genome shotgun (WGS) entry which is preliminary data.</text>
</comment>
<feature type="region of interest" description="Disordered" evidence="1">
    <location>
        <begin position="209"/>
        <end position="297"/>
    </location>
</feature>
<feature type="compositionally biased region" description="Acidic residues" evidence="1">
    <location>
        <begin position="255"/>
        <end position="264"/>
    </location>
</feature>
<evidence type="ECO:0008006" key="4">
    <source>
        <dbReference type="Google" id="ProtNLM"/>
    </source>
</evidence>